<gene>
    <name evidence="4" type="ORF">DIC32_03955</name>
</gene>
<evidence type="ECO:0000313" key="4">
    <source>
        <dbReference type="EMBL" id="HCM30875.1"/>
    </source>
</evidence>
<dbReference type="GO" id="GO:0032259">
    <property type="term" value="P:methylation"/>
    <property type="evidence" value="ECO:0007669"/>
    <property type="project" value="UniProtKB-KW"/>
</dbReference>
<dbReference type="AlphaFoldDB" id="A0A3D3FZ20"/>
<proteinExistence type="predicted"/>
<sequence length="194" mass="22445">MATSEFNAYMAELYQSFQAHDADQNDRLLRYRNIEPESAYYLSMLVRIQQPERLLEIGTSTGYSTLWLAEAARATGTKLVTLEIEKERSQQAQWHAQKMGLTDVIRFWVGDALEFLRHTQEQYDFILLDAERDAYIIYWPYLKKVLTPKGVLIVDNVISHADQVKDFISLLQQEQDMMLTTLDLGAGILMATRT</sequence>
<evidence type="ECO:0000256" key="1">
    <source>
        <dbReference type="ARBA" id="ARBA00022603"/>
    </source>
</evidence>
<protein>
    <submittedName>
        <fullName evidence="4">Methyltransferase</fullName>
    </submittedName>
</protein>
<dbReference type="PROSITE" id="PS51682">
    <property type="entry name" value="SAM_OMT_I"/>
    <property type="match status" value="1"/>
</dbReference>
<keyword evidence="2 4" id="KW-0808">Transferase</keyword>
<dbReference type="SUPFAM" id="SSF53335">
    <property type="entry name" value="S-adenosyl-L-methionine-dependent methyltransferases"/>
    <property type="match status" value="1"/>
</dbReference>
<dbReference type="Proteomes" id="UP000262257">
    <property type="component" value="Unassembled WGS sequence"/>
</dbReference>
<dbReference type="GO" id="GO:0008171">
    <property type="term" value="F:O-methyltransferase activity"/>
    <property type="evidence" value="ECO:0007669"/>
    <property type="project" value="InterPro"/>
</dbReference>
<dbReference type="PANTHER" id="PTHR43167">
    <property type="entry name" value="PUTATIVE (AFU_ORTHOLOGUE AFUA_6G01830)-RELATED"/>
    <property type="match status" value="1"/>
</dbReference>
<dbReference type="EMBL" id="DPXL01000054">
    <property type="protein sequence ID" value="HCM30875.1"/>
    <property type="molecule type" value="Genomic_DNA"/>
</dbReference>
<accession>A0A3D3FZ20</accession>
<dbReference type="InterPro" id="IPR029063">
    <property type="entry name" value="SAM-dependent_MTases_sf"/>
</dbReference>
<dbReference type="Pfam" id="PF01596">
    <property type="entry name" value="Methyltransf_3"/>
    <property type="match status" value="1"/>
</dbReference>
<comment type="caution">
    <text evidence="4">The sequence shown here is derived from an EMBL/GenBank/DDBJ whole genome shotgun (WGS) entry which is preliminary data.</text>
</comment>
<reference evidence="4 5" key="1">
    <citation type="journal article" date="2018" name="Nat. Biotechnol.">
        <title>A standardized bacterial taxonomy based on genome phylogeny substantially revises the tree of life.</title>
        <authorList>
            <person name="Parks D.H."/>
            <person name="Chuvochina M."/>
            <person name="Waite D.W."/>
            <person name="Rinke C."/>
            <person name="Skarshewski A."/>
            <person name="Chaumeil P.A."/>
            <person name="Hugenholtz P."/>
        </authorList>
    </citation>
    <scope>NUCLEOTIDE SEQUENCE [LARGE SCALE GENOMIC DNA]</scope>
    <source>
        <strain evidence="4">UBA10045</strain>
    </source>
</reference>
<dbReference type="PANTHER" id="PTHR43167:SF1">
    <property type="entry name" value="PUTATIVE (AFU_ORTHOLOGUE AFUA_6G01830)-RELATED"/>
    <property type="match status" value="1"/>
</dbReference>
<evidence type="ECO:0000256" key="3">
    <source>
        <dbReference type="ARBA" id="ARBA00022691"/>
    </source>
</evidence>
<keyword evidence="3" id="KW-0949">S-adenosyl-L-methionine</keyword>
<organism evidence="4 5">
    <name type="scientific">Acinetobacter radioresistens</name>
    <dbReference type="NCBI Taxonomy" id="40216"/>
    <lineage>
        <taxon>Bacteria</taxon>
        <taxon>Pseudomonadati</taxon>
        <taxon>Pseudomonadota</taxon>
        <taxon>Gammaproteobacteria</taxon>
        <taxon>Moraxellales</taxon>
        <taxon>Moraxellaceae</taxon>
        <taxon>Acinetobacter</taxon>
    </lineage>
</organism>
<evidence type="ECO:0000313" key="5">
    <source>
        <dbReference type="Proteomes" id="UP000262257"/>
    </source>
</evidence>
<name>A0A3D3FZ20_ACIRA</name>
<keyword evidence="1 4" id="KW-0489">Methyltransferase</keyword>
<evidence type="ECO:0000256" key="2">
    <source>
        <dbReference type="ARBA" id="ARBA00022679"/>
    </source>
</evidence>
<dbReference type="Gene3D" id="3.40.50.150">
    <property type="entry name" value="Vaccinia Virus protein VP39"/>
    <property type="match status" value="1"/>
</dbReference>
<dbReference type="InterPro" id="IPR002935">
    <property type="entry name" value="SAM_O-MeTrfase"/>
</dbReference>
<dbReference type="CDD" id="cd02440">
    <property type="entry name" value="AdoMet_MTases"/>
    <property type="match status" value="1"/>
</dbReference>